<dbReference type="HOGENOM" id="CLU_067356_0_0_1"/>
<proteinExistence type="inferred from homology"/>
<name>H3B3A3_LATCH</name>
<comment type="similarity">
    <text evidence="2">Belongs to the ATP11 family.</text>
</comment>
<evidence type="ECO:0000313" key="6">
    <source>
        <dbReference type="Proteomes" id="UP000008672"/>
    </source>
</evidence>
<gene>
    <name evidence="5" type="primary">ATPAF1</name>
</gene>
<evidence type="ECO:0000256" key="3">
    <source>
        <dbReference type="ARBA" id="ARBA00022946"/>
    </source>
</evidence>
<dbReference type="Bgee" id="ENSLACG00000014427">
    <property type="expression patterns" value="Expressed in mesonephros and 6 other cell types or tissues"/>
</dbReference>
<dbReference type="PANTHER" id="PTHR13126">
    <property type="entry name" value="CHAPERONE ATP11"/>
    <property type="match status" value="1"/>
</dbReference>
<dbReference type="InterPro" id="IPR010591">
    <property type="entry name" value="ATP11"/>
</dbReference>
<dbReference type="GO" id="GO:0033615">
    <property type="term" value="P:mitochondrial proton-transporting ATP synthase complex assembly"/>
    <property type="evidence" value="ECO:0007669"/>
    <property type="project" value="TreeGrafter"/>
</dbReference>
<dbReference type="Pfam" id="PF06644">
    <property type="entry name" value="ATP11"/>
    <property type="match status" value="1"/>
</dbReference>
<keyword evidence="4" id="KW-0496">Mitochondrion</keyword>
<dbReference type="Ensembl" id="ENSLACT00000016488.1">
    <property type="protein sequence ID" value="ENSLACP00000016374.1"/>
    <property type="gene ID" value="ENSLACG00000014427.1"/>
</dbReference>
<keyword evidence="6" id="KW-1185">Reference proteome</keyword>
<accession>H3B3A3</accession>
<evidence type="ECO:0000256" key="2">
    <source>
        <dbReference type="ARBA" id="ARBA00009116"/>
    </source>
</evidence>
<reference evidence="5" key="3">
    <citation type="submission" date="2025-09" db="UniProtKB">
        <authorList>
            <consortium name="Ensembl"/>
        </authorList>
    </citation>
    <scope>IDENTIFICATION</scope>
</reference>
<dbReference type="GeneTree" id="ENSGT00390000012765"/>
<dbReference type="AlphaFoldDB" id="H3B3A3"/>
<dbReference type="InParanoid" id="H3B3A3"/>
<sequence>FSPLVGSGGMKMAAGLVQLACLYKGVMAVRGRALRPLCLGIVSPQLRAFSVRREAGMEENPFYGKYQEKIQELCSSNPEVFESRMEMRDEMVKQPIGQSKQEEFVKLMEQEAKILKNRPGCSSNFPKKTLDSILNVDMVKDKTAEEISQLWKQYFATRETICAVIPGGKFDLMWNRAQNCPTFLYALPREEGYEFFVGQWSGVELHFTSLINIQTVGETAPSQLILYHYPELQKDKDIVLMTAEMDSKFLGVYEAQCLANQAQLFYVTDCEKTFGLVQTFNHSPANFKHTSVIEELERCGLGTSLGTAKLSLRPQNN</sequence>
<dbReference type="Proteomes" id="UP000008672">
    <property type="component" value="Unassembled WGS sequence"/>
</dbReference>
<comment type="subcellular location">
    <subcellularLocation>
        <location evidence="1">Mitochondrion</location>
    </subcellularLocation>
</comment>
<dbReference type="GO" id="GO:0005739">
    <property type="term" value="C:mitochondrion"/>
    <property type="evidence" value="ECO:0007669"/>
    <property type="project" value="UniProtKB-SubCell"/>
</dbReference>
<protein>
    <submittedName>
        <fullName evidence="5">ATP synthase mitochondrial F1 complex assembly factor 1</fullName>
    </submittedName>
</protein>
<dbReference type="STRING" id="7897.ENSLACP00000016374"/>
<evidence type="ECO:0000313" key="5">
    <source>
        <dbReference type="Ensembl" id="ENSLACP00000016374.1"/>
    </source>
</evidence>
<reference evidence="6" key="1">
    <citation type="submission" date="2011-08" db="EMBL/GenBank/DDBJ databases">
        <title>The draft genome of Latimeria chalumnae.</title>
        <authorList>
            <person name="Di Palma F."/>
            <person name="Alfoldi J."/>
            <person name="Johnson J."/>
            <person name="Berlin A."/>
            <person name="Gnerre S."/>
            <person name="Jaffe D."/>
            <person name="MacCallum I."/>
            <person name="Young S."/>
            <person name="Walker B.J."/>
            <person name="Lander E."/>
            <person name="Lindblad-Toh K."/>
        </authorList>
    </citation>
    <scope>NUCLEOTIDE SEQUENCE [LARGE SCALE GENOMIC DNA]</scope>
    <source>
        <strain evidence="6">Wild caught</strain>
    </source>
</reference>
<dbReference type="OMA" id="MFYYKTD"/>
<dbReference type="PANTHER" id="PTHR13126:SF0">
    <property type="entry name" value="ATP SYNTHASE MITOCHONDRIAL F1 COMPLEX ASSEMBLY FACTOR 1"/>
    <property type="match status" value="1"/>
</dbReference>
<keyword evidence="3" id="KW-0809">Transit peptide</keyword>
<evidence type="ECO:0000256" key="1">
    <source>
        <dbReference type="ARBA" id="ARBA00004173"/>
    </source>
</evidence>
<organism evidence="5 6">
    <name type="scientific">Latimeria chalumnae</name>
    <name type="common">Coelacanth</name>
    <dbReference type="NCBI Taxonomy" id="7897"/>
    <lineage>
        <taxon>Eukaryota</taxon>
        <taxon>Metazoa</taxon>
        <taxon>Chordata</taxon>
        <taxon>Craniata</taxon>
        <taxon>Vertebrata</taxon>
        <taxon>Euteleostomi</taxon>
        <taxon>Coelacanthiformes</taxon>
        <taxon>Coelacanthidae</taxon>
        <taxon>Latimeria</taxon>
    </lineage>
</organism>
<dbReference type="EMBL" id="AFYH01048602">
    <property type="status" value="NOT_ANNOTATED_CDS"/>
    <property type="molecule type" value="Genomic_DNA"/>
</dbReference>
<reference evidence="5" key="2">
    <citation type="submission" date="2025-08" db="UniProtKB">
        <authorList>
            <consortium name="Ensembl"/>
        </authorList>
    </citation>
    <scope>IDENTIFICATION</scope>
</reference>
<dbReference type="EMBL" id="AFYH01048604">
    <property type="status" value="NOT_ANNOTATED_CDS"/>
    <property type="molecule type" value="Genomic_DNA"/>
</dbReference>
<dbReference type="FunCoup" id="H3B3A3">
    <property type="interactions" value="1474"/>
</dbReference>
<dbReference type="EMBL" id="AFYH01048603">
    <property type="status" value="NOT_ANNOTATED_CDS"/>
    <property type="molecule type" value="Genomic_DNA"/>
</dbReference>
<evidence type="ECO:0000256" key="4">
    <source>
        <dbReference type="ARBA" id="ARBA00023128"/>
    </source>
</evidence>
<dbReference type="eggNOG" id="KOG3281">
    <property type="taxonomic scope" value="Eukaryota"/>
</dbReference>